<name>A0A820PH95_9BILA</name>
<feature type="non-terminal residue" evidence="3">
    <location>
        <position position="1"/>
    </location>
</feature>
<sequence>HKLYVLIGLALILSIVIIGITECLVKRADKKSRSKRGSYVNADTLIHH</sequence>
<reference evidence="3" key="1">
    <citation type="submission" date="2021-02" db="EMBL/GenBank/DDBJ databases">
        <authorList>
            <person name="Nowell W R."/>
        </authorList>
    </citation>
    <scope>NUCLEOTIDE SEQUENCE</scope>
</reference>
<dbReference type="Proteomes" id="UP000663868">
    <property type="component" value="Unassembled WGS sequence"/>
</dbReference>
<dbReference type="AlphaFoldDB" id="A0A820PH95"/>
<evidence type="ECO:0000313" key="4">
    <source>
        <dbReference type="Proteomes" id="UP000663868"/>
    </source>
</evidence>
<protein>
    <submittedName>
        <fullName evidence="3">Uncharacterized protein</fullName>
    </submittedName>
</protein>
<keyword evidence="2" id="KW-0472">Membrane</keyword>
<feature type="transmembrane region" description="Helical" evidence="2">
    <location>
        <begin position="6"/>
        <end position="25"/>
    </location>
</feature>
<feature type="region of interest" description="Disordered" evidence="1">
    <location>
        <begin position="28"/>
        <end position="48"/>
    </location>
</feature>
<evidence type="ECO:0000256" key="1">
    <source>
        <dbReference type="SAM" id="MobiDB-lite"/>
    </source>
</evidence>
<proteinExistence type="predicted"/>
<accession>A0A820PH95</accession>
<evidence type="ECO:0000256" key="2">
    <source>
        <dbReference type="SAM" id="Phobius"/>
    </source>
</evidence>
<evidence type="ECO:0000313" key="3">
    <source>
        <dbReference type="EMBL" id="CAF4405610.1"/>
    </source>
</evidence>
<comment type="caution">
    <text evidence="3">The sequence shown here is derived from an EMBL/GenBank/DDBJ whole genome shotgun (WGS) entry which is preliminary data.</text>
</comment>
<organism evidence="3 4">
    <name type="scientific">Adineta steineri</name>
    <dbReference type="NCBI Taxonomy" id="433720"/>
    <lineage>
        <taxon>Eukaryota</taxon>
        <taxon>Metazoa</taxon>
        <taxon>Spiralia</taxon>
        <taxon>Gnathifera</taxon>
        <taxon>Rotifera</taxon>
        <taxon>Eurotatoria</taxon>
        <taxon>Bdelloidea</taxon>
        <taxon>Adinetida</taxon>
        <taxon>Adinetidae</taxon>
        <taxon>Adineta</taxon>
    </lineage>
</organism>
<keyword evidence="2" id="KW-0812">Transmembrane</keyword>
<dbReference type="EMBL" id="CAJOBB010025069">
    <property type="protein sequence ID" value="CAF4405610.1"/>
    <property type="molecule type" value="Genomic_DNA"/>
</dbReference>
<gene>
    <name evidence="3" type="ORF">KXQ929_LOCUS51277</name>
</gene>
<keyword evidence="2" id="KW-1133">Transmembrane helix</keyword>